<dbReference type="PROSITE" id="PS00141">
    <property type="entry name" value="ASP_PROTEASE"/>
    <property type="match status" value="1"/>
</dbReference>
<feature type="domain" description="Peptidase A1" evidence="7">
    <location>
        <begin position="96"/>
        <end position="434"/>
    </location>
</feature>
<keyword evidence="6" id="KW-0732">Signal</keyword>
<dbReference type="PROSITE" id="PS51767">
    <property type="entry name" value="PEPTIDASE_A1"/>
    <property type="match status" value="1"/>
</dbReference>
<dbReference type="InterPro" id="IPR051708">
    <property type="entry name" value="Plant_Aspart_Prot_A1"/>
</dbReference>
<evidence type="ECO:0000256" key="4">
    <source>
        <dbReference type="ARBA" id="ARBA00022801"/>
    </source>
</evidence>
<evidence type="ECO:0000256" key="3">
    <source>
        <dbReference type="ARBA" id="ARBA00022750"/>
    </source>
</evidence>
<evidence type="ECO:0000313" key="9">
    <source>
        <dbReference type="RefSeq" id="XP_015894852.3"/>
    </source>
</evidence>
<dbReference type="SUPFAM" id="SSF50630">
    <property type="entry name" value="Acid proteases"/>
    <property type="match status" value="1"/>
</dbReference>
<proteinExistence type="inferred from homology"/>
<dbReference type="PANTHER" id="PTHR47967">
    <property type="entry name" value="OS07G0603500 PROTEIN-RELATED"/>
    <property type="match status" value="1"/>
</dbReference>
<dbReference type="InterPro" id="IPR032861">
    <property type="entry name" value="TAXi_N"/>
</dbReference>
<keyword evidence="5" id="KW-0325">Glycoprotein</keyword>
<evidence type="ECO:0000313" key="8">
    <source>
        <dbReference type="Proteomes" id="UP001652623"/>
    </source>
</evidence>
<protein>
    <submittedName>
        <fullName evidence="9">Aspartic proteinase CDR1</fullName>
    </submittedName>
</protein>
<dbReference type="GO" id="GO:0005576">
    <property type="term" value="C:extracellular region"/>
    <property type="evidence" value="ECO:0007669"/>
    <property type="project" value="UniProtKB-SubCell"/>
</dbReference>
<dbReference type="KEGG" id="zju:107428774"/>
<dbReference type="InParanoid" id="A0A6P4B7Z8"/>
<dbReference type="Pfam" id="PF14543">
    <property type="entry name" value="TAXi_N"/>
    <property type="match status" value="1"/>
</dbReference>
<evidence type="ECO:0000256" key="6">
    <source>
        <dbReference type="SAM" id="SignalP"/>
    </source>
</evidence>
<dbReference type="InterPro" id="IPR001969">
    <property type="entry name" value="Aspartic_peptidase_AS"/>
</dbReference>
<feature type="signal peptide" evidence="6">
    <location>
        <begin position="1"/>
        <end position="22"/>
    </location>
</feature>
<gene>
    <name evidence="9" type="primary">LOC107428774</name>
</gene>
<dbReference type="CDD" id="cd05476">
    <property type="entry name" value="pepsin_A_like_plant"/>
    <property type="match status" value="1"/>
</dbReference>
<accession>A0A6P4B7Z8</accession>
<dbReference type="InterPro" id="IPR032799">
    <property type="entry name" value="TAXi_C"/>
</dbReference>
<dbReference type="FunCoup" id="A0A6P4B7Z8">
    <property type="interactions" value="118"/>
</dbReference>
<evidence type="ECO:0000259" key="7">
    <source>
        <dbReference type="PROSITE" id="PS51767"/>
    </source>
</evidence>
<sequence length="441" mass="46512">MATLLLYRGCVLLLLFINVCVSNTKILMSKAEEEAVEGFSVELIHRDSPKSPFYDPSLTPAQRISNAARRSADRAKRLVKRPNAAEGNIVANGGEYLLEYWLGTPKVKILGIADTGSDLIWTQCTPCSECYNQTAPLFDPSKSTSFNQLPCGSDSCVAVQGTSCGDNSHCQYQARYGDGSFTNGDVATETLTLGSTTESPVALRNATIGCGHNNDGTFDERGSGIVGLGGGFASLITQLGPSIGGKFSYCLLPLSNTEESSKLNFGSNAVVSGSGAVSTPLVDGETDTFYFLTLEAVSVGNNRIEFSSAGQQVGGNIIIDSGTTLTLLPTDFYSRVEDAVVEAVSAAERIGSPVSGLSLCYAASSPAALQAPPLTVHFDGADVKLSANNTFVLASDNEVCFTFASSQNLAIYGNLAQMDFLVGYDRQAKTVSFKPTNCANQ</sequence>
<dbReference type="Pfam" id="PF14541">
    <property type="entry name" value="TAXi_C"/>
    <property type="match status" value="1"/>
</dbReference>
<dbReference type="RefSeq" id="XP_015894852.3">
    <property type="nucleotide sequence ID" value="XM_016039366.4"/>
</dbReference>
<dbReference type="InterPro" id="IPR033121">
    <property type="entry name" value="PEPTIDASE_A1"/>
</dbReference>
<dbReference type="GO" id="GO:0004190">
    <property type="term" value="F:aspartic-type endopeptidase activity"/>
    <property type="evidence" value="ECO:0007669"/>
    <property type="project" value="UniProtKB-KW"/>
</dbReference>
<keyword evidence="4" id="KW-0378">Hydrolase</keyword>
<organism evidence="8 9">
    <name type="scientific">Ziziphus jujuba</name>
    <name type="common">Chinese jujube</name>
    <name type="synonym">Ziziphus sativa</name>
    <dbReference type="NCBI Taxonomy" id="326968"/>
    <lineage>
        <taxon>Eukaryota</taxon>
        <taxon>Viridiplantae</taxon>
        <taxon>Streptophyta</taxon>
        <taxon>Embryophyta</taxon>
        <taxon>Tracheophyta</taxon>
        <taxon>Spermatophyta</taxon>
        <taxon>Magnoliopsida</taxon>
        <taxon>eudicotyledons</taxon>
        <taxon>Gunneridae</taxon>
        <taxon>Pentapetalae</taxon>
        <taxon>rosids</taxon>
        <taxon>fabids</taxon>
        <taxon>Rosales</taxon>
        <taxon>Rhamnaceae</taxon>
        <taxon>Paliureae</taxon>
        <taxon>Ziziphus</taxon>
    </lineage>
</organism>
<reference evidence="9" key="1">
    <citation type="submission" date="2025-08" db="UniProtKB">
        <authorList>
            <consortium name="RefSeq"/>
        </authorList>
    </citation>
    <scope>IDENTIFICATION</scope>
    <source>
        <tissue evidence="9">Seedling</tissue>
    </source>
</reference>
<dbReference type="PANTHER" id="PTHR47967:SF66">
    <property type="entry name" value="ASPARTIC PROTEINASE CDR1-RELATED"/>
    <property type="match status" value="1"/>
</dbReference>
<dbReference type="GeneID" id="107428774"/>
<keyword evidence="8" id="KW-1185">Reference proteome</keyword>
<dbReference type="Gene3D" id="2.40.70.10">
    <property type="entry name" value="Acid Proteases"/>
    <property type="match status" value="2"/>
</dbReference>
<dbReference type="InterPro" id="IPR021109">
    <property type="entry name" value="Peptidase_aspartic_dom_sf"/>
</dbReference>
<comment type="similarity">
    <text evidence="1">Belongs to the peptidase A1 family.</text>
</comment>
<feature type="chain" id="PRO_5046373089" evidence="6">
    <location>
        <begin position="23"/>
        <end position="441"/>
    </location>
</feature>
<keyword evidence="3" id="KW-0064">Aspartyl protease</keyword>
<keyword evidence="2" id="KW-0645">Protease</keyword>
<evidence type="ECO:0000256" key="5">
    <source>
        <dbReference type="ARBA" id="ARBA00023180"/>
    </source>
</evidence>
<dbReference type="GO" id="GO:0006508">
    <property type="term" value="P:proteolysis"/>
    <property type="evidence" value="ECO:0007669"/>
    <property type="project" value="UniProtKB-KW"/>
</dbReference>
<name>A0A6P4B7Z8_ZIZJJ</name>
<evidence type="ECO:0000256" key="2">
    <source>
        <dbReference type="ARBA" id="ARBA00022670"/>
    </source>
</evidence>
<dbReference type="InterPro" id="IPR034161">
    <property type="entry name" value="Pepsin-like_plant"/>
</dbReference>
<dbReference type="AlphaFoldDB" id="A0A6P4B7Z8"/>
<evidence type="ECO:0000256" key="1">
    <source>
        <dbReference type="ARBA" id="ARBA00007447"/>
    </source>
</evidence>
<dbReference type="Proteomes" id="UP001652623">
    <property type="component" value="Chromosome 5"/>
</dbReference>